<dbReference type="Gene3D" id="3.40.50.10860">
    <property type="entry name" value="Leucine Dehydrogenase, chain A, domain 1"/>
    <property type="match status" value="1"/>
</dbReference>
<dbReference type="EMBL" id="JBHUON010000001">
    <property type="protein sequence ID" value="MFD2863289.1"/>
    <property type="molecule type" value="Genomic_DNA"/>
</dbReference>
<dbReference type="PANTHER" id="PTHR21089:SF1">
    <property type="entry name" value="BIFUNCTIONAL 3-DEHYDROQUINATE DEHYDRATASE_SHIKIMATE DEHYDROGENASE, CHLOROPLASTIC"/>
    <property type="match status" value="1"/>
</dbReference>
<name>A0ABW5XHV5_9SPHI</name>
<proteinExistence type="predicted"/>
<reference evidence="6" key="1">
    <citation type="journal article" date="2019" name="Int. J. Syst. Evol. Microbiol.">
        <title>The Global Catalogue of Microorganisms (GCM) 10K type strain sequencing project: providing services to taxonomists for standard genome sequencing and annotation.</title>
        <authorList>
            <consortium name="The Broad Institute Genomics Platform"/>
            <consortium name="The Broad Institute Genome Sequencing Center for Infectious Disease"/>
            <person name="Wu L."/>
            <person name="Ma J."/>
        </authorList>
    </citation>
    <scope>NUCLEOTIDE SEQUENCE [LARGE SCALE GENOMIC DNA]</scope>
    <source>
        <strain evidence="6">KCTC 52232</strain>
    </source>
</reference>
<protein>
    <submittedName>
        <fullName evidence="5">Shikimate dehydrogenase family protein</fullName>
    </submittedName>
</protein>
<dbReference type="CDD" id="cd01065">
    <property type="entry name" value="NAD_bind_Shikimate_DH"/>
    <property type="match status" value="1"/>
</dbReference>
<keyword evidence="6" id="KW-1185">Reference proteome</keyword>
<sequence>MKKYGLIGFPLTHSFSKKYFTQKFLDENIADSVYDLYTLEHVKDLQDLLDAHPDIRGLNVTIPHKQNVLKYLDWIEHDARNAGAVNCIRVIKQSPLLAAFSGEVGIGGHDFRLEGFNTDLYGFEKSLRPLLKDHHTDALILGDGGAAKAVKCILHNLEINFKTVTRKAHGDNLLFKDLKPAHIKKHTLIINTTPLGTAPNVDECPDIPYHAITDDHLLYDLVYNPPETAFLRRGAERGATPKNGYEMLVLQAERSWEIWNAEENIL</sequence>
<dbReference type="PANTHER" id="PTHR21089">
    <property type="entry name" value="SHIKIMATE DEHYDROGENASE"/>
    <property type="match status" value="1"/>
</dbReference>
<keyword evidence="2" id="KW-0560">Oxidoreductase</keyword>
<evidence type="ECO:0000259" key="4">
    <source>
        <dbReference type="Pfam" id="PF08501"/>
    </source>
</evidence>
<dbReference type="InterPro" id="IPR046346">
    <property type="entry name" value="Aminoacid_DH-like_N_sf"/>
</dbReference>
<keyword evidence="3" id="KW-0028">Amino-acid biosynthesis</keyword>
<comment type="pathway">
    <text evidence="1">Metabolic intermediate biosynthesis; chorismate biosynthesis; chorismate from D-erythrose 4-phosphate and phosphoenolpyruvate: step 4/7.</text>
</comment>
<dbReference type="InterPro" id="IPR022893">
    <property type="entry name" value="Shikimate_DH_fam"/>
</dbReference>
<feature type="domain" description="Shikimate dehydrogenase substrate binding N-terminal" evidence="4">
    <location>
        <begin position="6"/>
        <end position="88"/>
    </location>
</feature>
<dbReference type="Gene3D" id="3.40.50.720">
    <property type="entry name" value="NAD(P)-binding Rossmann-like Domain"/>
    <property type="match status" value="1"/>
</dbReference>
<dbReference type="Pfam" id="PF08501">
    <property type="entry name" value="Shikimate_dh_N"/>
    <property type="match status" value="1"/>
</dbReference>
<evidence type="ECO:0000256" key="1">
    <source>
        <dbReference type="ARBA" id="ARBA00004871"/>
    </source>
</evidence>
<dbReference type="SUPFAM" id="SSF51735">
    <property type="entry name" value="NAD(P)-binding Rossmann-fold domains"/>
    <property type="match status" value="1"/>
</dbReference>
<dbReference type="Proteomes" id="UP001597601">
    <property type="component" value="Unassembled WGS sequence"/>
</dbReference>
<accession>A0ABW5XHV5</accession>
<organism evidence="5 6">
    <name type="scientific">Mucilaginibacter antarcticus</name>
    <dbReference type="NCBI Taxonomy" id="1855725"/>
    <lineage>
        <taxon>Bacteria</taxon>
        <taxon>Pseudomonadati</taxon>
        <taxon>Bacteroidota</taxon>
        <taxon>Sphingobacteriia</taxon>
        <taxon>Sphingobacteriales</taxon>
        <taxon>Sphingobacteriaceae</taxon>
        <taxon>Mucilaginibacter</taxon>
    </lineage>
</organism>
<evidence type="ECO:0000256" key="3">
    <source>
        <dbReference type="ARBA" id="ARBA00023141"/>
    </source>
</evidence>
<gene>
    <name evidence="5" type="ORF">ACFSYC_01200</name>
</gene>
<evidence type="ECO:0000313" key="6">
    <source>
        <dbReference type="Proteomes" id="UP001597601"/>
    </source>
</evidence>
<dbReference type="InterPro" id="IPR036291">
    <property type="entry name" value="NAD(P)-bd_dom_sf"/>
</dbReference>
<evidence type="ECO:0000256" key="2">
    <source>
        <dbReference type="ARBA" id="ARBA00023002"/>
    </source>
</evidence>
<dbReference type="SUPFAM" id="SSF53223">
    <property type="entry name" value="Aminoacid dehydrogenase-like, N-terminal domain"/>
    <property type="match status" value="1"/>
</dbReference>
<dbReference type="RefSeq" id="WP_377122634.1">
    <property type="nucleotide sequence ID" value="NZ_JBHUHN010000001.1"/>
</dbReference>
<keyword evidence="3" id="KW-0057">Aromatic amino acid biosynthesis</keyword>
<evidence type="ECO:0000313" key="5">
    <source>
        <dbReference type="EMBL" id="MFD2863289.1"/>
    </source>
</evidence>
<dbReference type="InterPro" id="IPR013708">
    <property type="entry name" value="Shikimate_DH-bd_N"/>
</dbReference>
<comment type="caution">
    <text evidence="5">The sequence shown here is derived from an EMBL/GenBank/DDBJ whole genome shotgun (WGS) entry which is preliminary data.</text>
</comment>